<keyword evidence="3" id="KW-1185">Reference proteome</keyword>
<feature type="compositionally biased region" description="Polar residues" evidence="1">
    <location>
        <begin position="36"/>
        <end position="50"/>
    </location>
</feature>
<dbReference type="EMBL" id="SGPK01000338">
    <property type="protein sequence ID" value="THH04498.1"/>
    <property type="molecule type" value="Genomic_DNA"/>
</dbReference>
<name>A0A4S4L1P3_9AGAM</name>
<evidence type="ECO:0000256" key="1">
    <source>
        <dbReference type="SAM" id="MobiDB-lite"/>
    </source>
</evidence>
<feature type="compositionally biased region" description="Pro residues" evidence="1">
    <location>
        <begin position="240"/>
        <end position="251"/>
    </location>
</feature>
<feature type="compositionally biased region" description="Pro residues" evidence="1">
    <location>
        <begin position="320"/>
        <end position="337"/>
    </location>
</feature>
<feature type="region of interest" description="Disordered" evidence="1">
    <location>
        <begin position="36"/>
        <end position="101"/>
    </location>
</feature>
<dbReference type="Proteomes" id="UP000308199">
    <property type="component" value="Unassembled WGS sequence"/>
</dbReference>
<organism evidence="2 3">
    <name type="scientific">Phellinidium pouzarii</name>
    <dbReference type="NCBI Taxonomy" id="167371"/>
    <lineage>
        <taxon>Eukaryota</taxon>
        <taxon>Fungi</taxon>
        <taxon>Dikarya</taxon>
        <taxon>Basidiomycota</taxon>
        <taxon>Agaricomycotina</taxon>
        <taxon>Agaricomycetes</taxon>
        <taxon>Hymenochaetales</taxon>
        <taxon>Hymenochaetaceae</taxon>
        <taxon>Phellinidium</taxon>
    </lineage>
</organism>
<feature type="non-terminal residue" evidence="2">
    <location>
        <position position="1"/>
    </location>
</feature>
<accession>A0A4S4L1P3</accession>
<evidence type="ECO:0000313" key="2">
    <source>
        <dbReference type="EMBL" id="THH04498.1"/>
    </source>
</evidence>
<dbReference type="AlphaFoldDB" id="A0A4S4L1P3"/>
<evidence type="ECO:0000313" key="3">
    <source>
        <dbReference type="Proteomes" id="UP000308199"/>
    </source>
</evidence>
<protein>
    <submittedName>
        <fullName evidence="2">Uncharacterized protein</fullName>
    </submittedName>
</protein>
<feature type="compositionally biased region" description="Basic and acidic residues" evidence="1">
    <location>
        <begin position="265"/>
        <end position="279"/>
    </location>
</feature>
<comment type="caution">
    <text evidence="2">The sequence shown here is derived from an EMBL/GenBank/DDBJ whole genome shotgun (WGS) entry which is preliminary data.</text>
</comment>
<feature type="compositionally biased region" description="Polar residues" evidence="1">
    <location>
        <begin position="123"/>
        <end position="139"/>
    </location>
</feature>
<feature type="region of interest" description="Disordered" evidence="1">
    <location>
        <begin position="116"/>
        <end position="338"/>
    </location>
</feature>
<sequence length="412" mass="45770">AETETGTTSLTVRPARVRPRVIPRPASTITRLSRVTFDESSISQSQGSDNASEDFETDAGLTTEYALEGDESVPPSASATGLNDLYMEPSTSAGSVHTRVHPPSILRRLDIPIVGSMPRSMRAPSQHSSRRTGLTSDGETTPRAATRPMEFSPSSVSITEPDAQLYPEQVPSLFPVPHVPQFTGPSSSHFPEPHVSHFPGSSPSHFPGQSPSHFPEPSPSLSYEPSRFPDPSPSYSYEYPIPPSEPIPEIPQQPIAYPEPVHTAPKHEHEHEHEHEPSRLSRLLNVPIVDPHVTEEEESPESARLWAPPPKQMRSRSPSPVGPRPPPSPREMEPPPAHDVFGEEVYITDTIDDSTVDVRNLDREAAIERIEEAWKNVEKKRHRRLNILVRHDDDELQTKKNSTFNLLESLEK</sequence>
<gene>
    <name evidence="2" type="ORF">EW145_g5484</name>
</gene>
<proteinExistence type="predicted"/>
<feature type="compositionally biased region" description="Low complexity" evidence="1">
    <location>
        <begin position="196"/>
        <end position="226"/>
    </location>
</feature>
<reference evidence="2 3" key="1">
    <citation type="submission" date="2019-02" db="EMBL/GenBank/DDBJ databases">
        <title>Genome sequencing of the rare red list fungi Phellinidium pouzarii.</title>
        <authorList>
            <person name="Buettner E."/>
            <person name="Kellner H."/>
        </authorList>
    </citation>
    <scope>NUCLEOTIDE SEQUENCE [LARGE SCALE GENOMIC DNA]</scope>
    <source>
        <strain evidence="2 3">DSM 108285</strain>
    </source>
</reference>